<gene>
    <name evidence="1" type="ORF">VCB98_03030</name>
</gene>
<proteinExistence type="predicted"/>
<dbReference type="EMBL" id="JAYGII010000004">
    <property type="protein sequence ID" value="MEA5444787.1"/>
    <property type="molecule type" value="Genomic_DNA"/>
</dbReference>
<organism evidence="1 2">
    <name type="scientific">Natronospira elongata</name>
    <dbReference type="NCBI Taxonomy" id="3110268"/>
    <lineage>
        <taxon>Bacteria</taxon>
        <taxon>Pseudomonadati</taxon>
        <taxon>Pseudomonadota</taxon>
        <taxon>Gammaproteobacteria</taxon>
        <taxon>Natronospirales</taxon>
        <taxon>Natronospiraceae</taxon>
        <taxon>Natronospira</taxon>
    </lineage>
</organism>
<sequence length="236" mass="27454">MKRIVGVILLAALVLAVPPLDGKERGFTAEYRAYYGSMRGASTVFTLERWNDDEWLWQSRSEPAGVVSMFRDDIITERSRFRVVENGIQALDYRYHHREGGDTRRQRHLAFDLNDGIVRFNDDGDRGELEVPAHSLDRFLAQYVLMRSLANDERPEGFHIVDRDRQFEQALDYAGEERIRTRAGRFDTVRVDLKDADSERVLSLWMAPELDYLPVKLEQSEPGERTVRMELESSDR</sequence>
<reference evidence="1 2" key="1">
    <citation type="submission" date="2023-12" db="EMBL/GenBank/DDBJ databases">
        <title>Whole-genome sequencing of halo(alkali)philic microorganisms from hypersaline lakes.</title>
        <authorList>
            <person name="Sorokin D.Y."/>
            <person name="Merkel A.Y."/>
            <person name="Messina E."/>
            <person name="Yakimov M."/>
        </authorList>
    </citation>
    <scope>NUCLEOTIDE SEQUENCE [LARGE SCALE GENOMIC DNA]</scope>
    <source>
        <strain evidence="1 2">AB-CW1</strain>
    </source>
</reference>
<keyword evidence="2" id="KW-1185">Reference proteome</keyword>
<dbReference type="Pfam" id="PF11306">
    <property type="entry name" value="DUF3108"/>
    <property type="match status" value="1"/>
</dbReference>
<evidence type="ECO:0000313" key="2">
    <source>
        <dbReference type="Proteomes" id="UP001302316"/>
    </source>
</evidence>
<dbReference type="AlphaFoldDB" id="A0AAP6JE46"/>
<protein>
    <submittedName>
        <fullName evidence="1">DUF3108 domain-containing protein</fullName>
    </submittedName>
</protein>
<dbReference type="RefSeq" id="WP_346050359.1">
    <property type="nucleotide sequence ID" value="NZ_JAYGII010000004.1"/>
</dbReference>
<name>A0AAP6JE46_9GAMM</name>
<comment type="caution">
    <text evidence="1">The sequence shown here is derived from an EMBL/GenBank/DDBJ whole genome shotgun (WGS) entry which is preliminary data.</text>
</comment>
<accession>A0AAP6JE46</accession>
<evidence type="ECO:0000313" key="1">
    <source>
        <dbReference type="EMBL" id="MEA5444787.1"/>
    </source>
</evidence>
<dbReference type="InterPro" id="IPR021457">
    <property type="entry name" value="DUF3108"/>
</dbReference>
<dbReference type="Proteomes" id="UP001302316">
    <property type="component" value="Unassembled WGS sequence"/>
</dbReference>